<evidence type="ECO:0000313" key="2">
    <source>
        <dbReference type="EMBL" id="KAL3289242.1"/>
    </source>
</evidence>
<name>A0ABD2PEU2_9CUCU</name>
<dbReference type="EMBL" id="JABFTP020000185">
    <property type="protein sequence ID" value="KAL3289242.1"/>
    <property type="molecule type" value="Genomic_DNA"/>
</dbReference>
<accession>A0ABD2PEU2</accession>
<feature type="compositionally biased region" description="Basic residues" evidence="1">
    <location>
        <begin position="1"/>
        <end position="10"/>
    </location>
</feature>
<feature type="region of interest" description="Disordered" evidence="1">
    <location>
        <begin position="1"/>
        <end position="29"/>
    </location>
</feature>
<evidence type="ECO:0000256" key="1">
    <source>
        <dbReference type="SAM" id="MobiDB-lite"/>
    </source>
</evidence>
<gene>
    <name evidence="2" type="ORF">HHI36_003674</name>
</gene>
<organism evidence="2 3">
    <name type="scientific">Cryptolaemus montrouzieri</name>
    <dbReference type="NCBI Taxonomy" id="559131"/>
    <lineage>
        <taxon>Eukaryota</taxon>
        <taxon>Metazoa</taxon>
        <taxon>Ecdysozoa</taxon>
        <taxon>Arthropoda</taxon>
        <taxon>Hexapoda</taxon>
        <taxon>Insecta</taxon>
        <taxon>Pterygota</taxon>
        <taxon>Neoptera</taxon>
        <taxon>Endopterygota</taxon>
        <taxon>Coleoptera</taxon>
        <taxon>Polyphaga</taxon>
        <taxon>Cucujiformia</taxon>
        <taxon>Coccinelloidea</taxon>
        <taxon>Coccinellidae</taxon>
        <taxon>Scymninae</taxon>
        <taxon>Scymnini</taxon>
        <taxon>Cryptolaemus</taxon>
    </lineage>
</organism>
<proteinExistence type="predicted"/>
<protein>
    <submittedName>
        <fullName evidence="2">Uncharacterized protein</fullName>
    </submittedName>
</protein>
<evidence type="ECO:0000313" key="3">
    <source>
        <dbReference type="Proteomes" id="UP001516400"/>
    </source>
</evidence>
<sequence length="96" mass="10393">MAKPSTHHLQRSASTSYIHPATASKPQNFDNDHTVISGVELGWGHGWGWGGAIWAAEAACVHEAAVSSALYCQNLEDYGVGGYEEMDWSAFGDFCF</sequence>
<dbReference type="Proteomes" id="UP001516400">
    <property type="component" value="Unassembled WGS sequence"/>
</dbReference>
<keyword evidence="3" id="KW-1185">Reference proteome</keyword>
<reference evidence="2 3" key="1">
    <citation type="journal article" date="2021" name="BMC Biol.">
        <title>Horizontally acquired antibacterial genes associated with adaptive radiation of ladybird beetles.</title>
        <authorList>
            <person name="Li H.S."/>
            <person name="Tang X.F."/>
            <person name="Huang Y.H."/>
            <person name="Xu Z.Y."/>
            <person name="Chen M.L."/>
            <person name="Du X.Y."/>
            <person name="Qiu B.Y."/>
            <person name="Chen P.T."/>
            <person name="Zhang W."/>
            <person name="Slipinski A."/>
            <person name="Escalona H.E."/>
            <person name="Waterhouse R.M."/>
            <person name="Zwick A."/>
            <person name="Pang H."/>
        </authorList>
    </citation>
    <scope>NUCLEOTIDE SEQUENCE [LARGE SCALE GENOMIC DNA]</scope>
    <source>
        <strain evidence="2">SYSU2018</strain>
    </source>
</reference>
<dbReference type="AlphaFoldDB" id="A0ABD2PEU2"/>
<comment type="caution">
    <text evidence="2">The sequence shown here is derived from an EMBL/GenBank/DDBJ whole genome shotgun (WGS) entry which is preliminary data.</text>
</comment>